<dbReference type="Proteomes" id="UP000276741">
    <property type="component" value="Chromosome"/>
</dbReference>
<protein>
    <submittedName>
        <fullName evidence="1">Uncharacterized protein</fullName>
    </submittedName>
</protein>
<reference evidence="3" key="2">
    <citation type="submission" date="2018-04" db="EMBL/GenBank/DDBJ databases">
        <title>Complete genome sequence of Sulfodiicoccus acidiphilus strain HS-1.</title>
        <authorList>
            <person name="Sakai H.D."/>
            <person name="Kurosawa N."/>
        </authorList>
    </citation>
    <scope>NUCLEOTIDE SEQUENCE [LARGE SCALE GENOMIC DNA]</scope>
    <source>
        <strain evidence="3">HS-1</strain>
    </source>
</reference>
<dbReference type="Gene3D" id="3.40.50.450">
    <property type="match status" value="1"/>
</dbReference>
<reference evidence="2" key="4">
    <citation type="submission" date="2020-09" db="EMBL/GenBank/DDBJ databases">
        <authorList>
            <person name="Sun Q."/>
            <person name="Ohkuma M."/>
        </authorList>
    </citation>
    <scope>NUCLEOTIDE SEQUENCE</scope>
    <source>
        <strain evidence="2">JCM 31740</strain>
    </source>
</reference>
<reference evidence="1" key="3">
    <citation type="journal article" date="2019" name="BMC Res. Notes">
        <title>Complete genome sequence of the Sulfodiicoccus acidiphilus strain HS-1T, the first crenarchaeon that lacks polB3, isolated from an acidic hot spring in Ohwaku-dani, Hakone, Japan.</title>
        <authorList>
            <person name="Sakai H.D."/>
            <person name="Kurosawa N."/>
        </authorList>
    </citation>
    <scope>NUCLEOTIDE SEQUENCE</scope>
    <source>
        <strain evidence="1">HS-1</strain>
    </source>
</reference>
<evidence type="ECO:0000313" key="2">
    <source>
        <dbReference type="EMBL" id="GGT90149.1"/>
    </source>
</evidence>
<organism evidence="1 3">
    <name type="scientific">Sulfodiicoccus acidiphilus</name>
    <dbReference type="NCBI Taxonomy" id="1670455"/>
    <lineage>
        <taxon>Archaea</taxon>
        <taxon>Thermoproteota</taxon>
        <taxon>Thermoprotei</taxon>
        <taxon>Sulfolobales</taxon>
        <taxon>Sulfolobaceae</taxon>
        <taxon>Sulfodiicoccus</taxon>
    </lineage>
</organism>
<evidence type="ECO:0000313" key="1">
    <source>
        <dbReference type="EMBL" id="BBD72343.1"/>
    </source>
</evidence>
<accession>A0A348B2E1</accession>
<dbReference type="EMBL" id="BMQS01000004">
    <property type="protein sequence ID" value="GGT90149.1"/>
    <property type="molecule type" value="Genomic_DNA"/>
</dbReference>
<dbReference type="EMBL" id="AP018553">
    <property type="protein sequence ID" value="BBD72343.1"/>
    <property type="molecule type" value="Genomic_DNA"/>
</dbReference>
<keyword evidence="3" id="KW-1185">Reference proteome</keyword>
<dbReference type="Pfam" id="PF18306">
    <property type="entry name" value="LDcluster4"/>
    <property type="match status" value="1"/>
</dbReference>
<evidence type="ECO:0000313" key="3">
    <source>
        <dbReference type="Proteomes" id="UP000276741"/>
    </source>
</evidence>
<dbReference type="KEGG" id="sacd:HS1genome_0732"/>
<dbReference type="AlphaFoldDB" id="A0A348B2E1"/>
<reference evidence="2" key="1">
    <citation type="journal article" date="2014" name="Int. J. Syst. Evol. Microbiol.">
        <title>Complete genome sequence of Corynebacterium casei LMG S-19264T (=DSM 44701T), isolated from a smear-ripened cheese.</title>
        <authorList>
            <consortium name="US DOE Joint Genome Institute (JGI-PGF)"/>
            <person name="Walter F."/>
            <person name="Albersmeier A."/>
            <person name="Kalinowski J."/>
            <person name="Ruckert C."/>
        </authorList>
    </citation>
    <scope>NUCLEOTIDE SEQUENCE</scope>
    <source>
        <strain evidence="2">JCM 31740</strain>
    </source>
</reference>
<dbReference type="SUPFAM" id="SSF102405">
    <property type="entry name" value="MCP/YpsA-like"/>
    <property type="match status" value="1"/>
</dbReference>
<name>A0A348B2E1_9CREN</name>
<sequence length="130" mass="14024">MSNVAEAAVERGLEVVFILPYFEDAPRRRGFIPVRTGMEPRARSVLICASADVLVSLGGEAGTITEVFMAYGMGKPVVVLKGTGMSTDRLAEAFGERLDSRRSAVVKYVDTPEEAGLEAIRLGLTYRGGR</sequence>
<gene>
    <name evidence="2" type="ORF">GCM10007116_04900</name>
    <name evidence="1" type="ORF">HS1genome_0732</name>
</gene>
<dbReference type="InterPro" id="IPR041164">
    <property type="entry name" value="LDcluster4"/>
</dbReference>
<dbReference type="Proteomes" id="UP000616143">
    <property type="component" value="Unassembled WGS sequence"/>
</dbReference>
<proteinExistence type="predicted"/>